<keyword evidence="3" id="KW-1185">Reference proteome</keyword>
<dbReference type="AlphaFoldDB" id="A0A8X7Q5P4"/>
<sequence>MKDFVAFRDELKKMAQYWEDGAATWSEKMKMLKTDTLKKSTQTVKHIAEVAKDTQVREESCRHVTSPLKRSATSSREHNQARPIRRQHHTARANKSESGSCSRYISSKHGYGFSYVQLPTRRKLPRSLSLRCKVCVIEDEPVPM</sequence>
<reference evidence="2 3" key="1">
    <citation type="submission" date="2020-02" db="EMBL/GenBank/DDBJ databases">
        <authorList>
            <person name="Ma Q."/>
            <person name="Huang Y."/>
            <person name="Song X."/>
            <person name="Pei D."/>
        </authorList>
    </citation>
    <scope>NUCLEOTIDE SEQUENCE [LARGE SCALE GENOMIC DNA]</scope>
    <source>
        <strain evidence="2">Sxm20200214</strain>
        <tissue evidence="2">Leaf</tissue>
    </source>
</reference>
<feature type="compositionally biased region" description="Basic residues" evidence="1">
    <location>
        <begin position="83"/>
        <end position="92"/>
    </location>
</feature>
<dbReference type="Proteomes" id="UP000886595">
    <property type="component" value="Unassembled WGS sequence"/>
</dbReference>
<comment type="caution">
    <text evidence="2">The sequence shown here is derived from an EMBL/GenBank/DDBJ whole genome shotgun (WGS) entry which is preliminary data.</text>
</comment>
<feature type="region of interest" description="Disordered" evidence="1">
    <location>
        <begin position="58"/>
        <end position="103"/>
    </location>
</feature>
<evidence type="ECO:0000256" key="1">
    <source>
        <dbReference type="SAM" id="MobiDB-lite"/>
    </source>
</evidence>
<proteinExistence type="predicted"/>
<gene>
    <name evidence="2" type="ORF">Bca52824_069357</name>
</gene>
<dbReference type="OrthoDB" id="10595644at2759"/>
<evidence type="ECO:0000313" key="2">
    <source>
        <dbReference type="EMBL" id="KAG2262278.1"/>
    </source>
</evidence>
<dbReference type="EMBL" id="JAAMPC010000014">
    <property type="protein sequence ID" value="KAG2262278.1"/>
    <property type="molecule type" value="Genomic_DNA"/>
</dbReference>
<accession>A0A8X7Q5P4</accession>
<evidence type="ECO:0000313" key="3">
    <source>
        <dbReference type="Proteomes" id="UP000886595"/>
    </source>
</evidence>
<organism evidence="2 3">
    <name type="scientific">Brassica carinata</name>
    <name type="common">Ethiopian mustard</name>
    <name type="synonym">Abyssinian cabbage</name>
    <dbReference type="NCBI Taxonomy" id="52824"/>
    <lineage>
        <taxon>Eukaryota</taxon>
        <taxon>Viridiplantae</taxon>
        <taxon>Streptophyta</taxon>
        <taxon>Embryophyta</taxon>
        <taxon>Tracheophyta</taxon>
        <taxon>Spermatophyta</taxon>
        <taxon>Magnoliopsida</taxon>
        <taxon>eudicotyledons</taxon>
        <taxon>Gunneridae</taxon>
        <taxon>Pentapetalae</taxon>
        <taxon>rosids</taxon>
        <taxon>malvids</taxon>
        <taxon>Brassicales</taxon>
        <taxon>Brassicaceae</taxon>
        <taxon>Brassiceae</taxon>
        <taxon>Brassica</taxon>
    </lineage>
</organism>
<protein>
    <submittedName>
        <fullName evidence="2">Uncharacterized protein</fullName>
    </submittedName>
</protein>
<name>A0A8X7Q5P4_BRACI</name>